<organism evidence="2 3">
    <name type="scientific">Planobispora longispora</name>
    <dbReference type="NCBI Taxonomy" id="28887"/>
    <lineage>
        <taxon>Bacteria</taxon>
        <taxon>Bacillati</taxon>
        <taxon>Actinomycetota</taxon>
        <taxon>Actinomycetes</taxon>
        <taxon>Streptosporangiales</taxon>
        <taxon>Streptosporangiaceae</taxon>
        <taxon>Planobispora</taxon>
    </lineage>
</organism>
<dbReference type="InterPro" id="IPR002110">
    <property type="entry name" value="Ankyrin_rpt"/>
</dbReference>
<proteinExistence type="predicted"/>
<keyword evidence="3" id="KW-1185">Reference proteome</keyword>
<dbReference type="PROSITE" id="PS50088">
    <property type="entry name" value="ANK_REPEAT"/>
    <property type="match status" value="1"/>
</dbReference>
<dbReference type="RefSeq" id="WP_203894087.1">
    <property type="nucleotide sequence ID" value="NZ_BOOH01000050.1"/>
</dbReference>
<name>A0A8J3W888_9ACTN</name>
<sequence>MHDGDKSGVDDGVGFADIERLVRLGDVAALAEIAATGRDMDRREDWTGRSPLMIACGTGQVEAARLLLSYGADPNAVDDDGWNCYDPAPPAIRELLVAHGFDLLFYQPSWGRGLQNLRVLSAVRPVDETWTVSIVGTEPVVEFRALPFPPMSGRASVSVAGGAGARSFAVGGPGHRLDRLPVTAELATTTLAVTLEGFRGELRVRLFCEALIRGNDGPRDFWVPDWTS</sequence>
<dbReference type="Proteomes" id="UP000616724">
    <property type="component" value="Unassembled WGS sequence"/>
</dbReference>
<protein>
    <recommendedName>
        <fullName evidence="4">Ankyrin repeat domain-containing protein</fullName>
    </recommendedName>
</protein>
<dbReference type="Pfam" id="PF00023">
    <property type="entry name" value="Ank"/>
    <property type="match status" value="1"/>
</dbReference>
<comment type="caution">
    <text evidence="2">The sequence shown here is derived from an EMBL/GenBank/DDBJ whole genome shotgun (WGS) entry which is preliminary data.</text>
</comment>
<feature type="repeat" description="ANK" evidence="1">
    <location>
        <begin position="47"/>
        <end position="79"/>
    </location>
</feature>
<evidence type="ECO:0000256" key="1">
    <source>
        <dbReference type="PROSITE-ProRule" id="PRU00023"/>
    </source>
</evidence>
<dbReference type="InterPro" id="IPR036770">
    <property type="entry name" value="Ankyrin_rpt-contain_sf"/>
</dbReference>
<reference evidence="2 3" key="1">
    <citation type="submission" date="2021-01" db="EMBL/GenBank/DDBJ databases">
        <title>Whole genome shotgun sequence of Planobispora longispora NBRC 13918.</title>
        <authorList>
            <person name="Komaki H."/>
            <person name="Tamura T."/>
        </authorList>
    </citation>
    <scope>NUCLEOTIDE SEQUENCE [LARGE SCALE GENOMIC DNA]</scope>
    <source>
        <strain evidence="2 3">NBRC 13918</strain>
    </source>
</reference>
<accession>A0A8J3W888</accession>
<dbReference type="SMART" id="SM00248">
    <property type="entry name" value="ANK"/>
    <property type="match status" value="1"/>
</dbReference>
<evidence type="ECO:0000313" key="2">
    <source>
        <dbReference type="EMBL" id="GIH79625.1"/>
    </source>
</evidence>
<dbReference type="SUPFAM" id="SSF48403">
    <property type="entry name" value="Ankyrin repeat"/>
    <property type="match status" value="1"/>
</dbReference>
<keyword evidence="1" id="KW-0040">ANK repeat</keyword>
<dbReference type="Gene3D" id="1.25.40.20">
    <property type="entry name" value="Ankyrin repeat-containing domain"/>
    <property type="match status" value="1"/>
</dbReference>
<evidence type="ECO:0000313" key="3">
    <source>
        <dbReference type="Proteomes" id="UP000616724"/>
    </source>
</evidence>
<dbReference type="PROSITE" id="PS50297">
    <property type="entry name" value="ANK_REP_REGION"/>
    <property type="match status" value="1"/>
</dbReference>
<dbReference type="EMBL" id="BOOH01000050">
    <property type="protein sequence ID" value="GIH79625.1"/>
    <property type="molecule type" value="Genomic_DNA"/>
</dbReference>
<evidence type="ECO:0008006" key="4">
    <source>
        <dbReference type="Google" id="ProtNLM"/>
    </source>
</evidence>
<gene>
    <name evidence="2" type="ORF">Plo01_60540</name>
</gene>
<dbReference type="AlphaFoldDB" id="A0A8J3W888"/>